<feature type="compositionally biased region" description="Low complexity" evidence="2">
    <location>
        <begin position="11"/>
        <end position="25"/>
    </location>
</feature>
<feature type="compositionally biased region" description="Low complexity" evidence="2">
    <location>
        <begin position="43"/>
        <end position="55"/>
    </location>
</feature>
<dbReference type="SUPFAM" id="SSF50729">
    <property type="entry name" value="PH domain-like"/>
    <property type="match status" value="1"/>
</dbReference>
<evidence type="ECO:0000256" key="1">
    <source>
        <dbReference type="SAM" id="Coils"/>
    </source>
</evidence>
<dbReference type="SUPFAM" id="SSF48065">
    <property type="entry name" value="DBL homology domain (DH-domain)"/>
    <property type="match status" value="1"/>
</dbReference>
<dbReference type="Pfam" id="PF00621">
    <property type="entry name" value="RhoGEF"/>
    <property type="match status" value="1"/>
</dbReference>
<feature type="coiled-coil region" evidence="1">
    <location>
        <begin position="173"/>
        <end position="214"/>
    </location>
</feature>
<feature type="domain" description="DH" evidence="3">
    <location>
        <begin position="360"/>
        <end position="547"/>
    </location>
</feature>
<dbReference type="InterPro" id="IPR000219">
    <property type="entry name" value="DH_dom"/>
</dbReference>
<evidence type="ECO:0000256" key="2">
    <source>
        <dbReference type="SAM" id="MobiDB-lite"/>
    </source>
</evidence>
<accession>F4PTT8</accession>
<dbReference type="KEGG" id="dfa:DFA_00784"/>
<dbReference type="EMBL" id="GL883010">
    <property type="protein sequence ID" value="EGG20917.1"/>
    <property type="molecule type" value="Genomic_DNA"/>
</dbReference>
<dbReference type="SMART" id="SM00233">
    <property type="entry name" value="PH"/>
    <property type="match status" value="1"/>
</dbReference>
<name>F4PTT8_CACFS</name>
<dbReference type="AlphaFoldDB" id="F4PTT8"/>
<dbReference type="InterPro" id="IPR011993">
    <property type="entry name" value="PH-like_dom_sf"/>
</dbReference>
<dbReference type="GO" id="GO:0005737">
    <property type="term" value="C:cytoplasm"/>
    <property type="evidence" value="ECO:0007669"/>
    <property type="project" value="TreeGrafter"/>
</dbReference>
<feature type="compositionally biased region" description="Low complexity" evidence="2">
    <location>
        <begin position="80"/>
        <end position="97"/>
    </location>
</feature>
<dbReference type="PANTHER" id="PTHR12673">
    <property type="entry name" value="FACIOGENITAL DYSPLASIA PROTEIN"/>
    <property type="match status" value="1"/>
</dbReference>
<organism evidence="4 5">
    <name type="scientific">Cavenderia fasciculata</name>
    <name type="common">Slime mold</name>
    <name type="synonym">Dictyostelium fasciculatum</name>
    <dbReference type="NCBI Taxonomy" id="261658"/>
    <lineage>
        <taxon>Eukaryota</taxon>
        <taxon>Amoebozoa</taxon>
        <taxon>Evosea</taxon>
        <taxon>Eumycetozoa</taxon>
        <taxon>Dictyostelia</taxon>
        <taxon>Acytosteliales</taxon>
        <taxon>Cavenderiaceae</taxon>
        <taxon>Cavenderia</taxon>
    </lineage>
</organism>
<protein>
    <submittedName>
        <fullName evidence="4">Pleckstrin domain-containing protein</fullName>
    </submittedName>
</protein>
<dbReference type="PROSITE" id="PS50010">
    <property type="entry name" value="DH_2"/>
    <property type="match status" value="1"/>
</dbReference>
<feature type="compositionally biased region" description="Low complexity" evidence="2">
    <location>
        <begin position="627"/>
        <end position="645"/>
    </location>
</feature>
<dbReference type="PANTHER" id="PTHR12673:SF264">
    <property type="entry name" value="DH DOMAIN-CONTAINING PROTEIN"/>
    <property type="match status" value="1"/>
</dbReference>
<dbReference type="PROSITE" id="PS50096">
    <property type="entry name" value="IQ"/>
    <property type="match status" value="1"/>
</dbReference>
<dbReference type="Proteomes" id="UP000007797">
    <property type="component" value="Unassembled WGS sequence"/>
</dbReference>
<feature type="region of interest" description="Disordered" evidence="2">
    <location>
        <begin position="1"/>
        <end position="105"/>
    </location>
</feature>
<feature type="compositionally biased region" description="Polar residues" evidence="2">
    <location>
        <begin position="64"/>
        <end position="79"/>
    </location>
</feature>
<keyword evidence="5" id="KW-1185">Reference proteome</keyword>
<dbReference type="GeneID" id="14873824"/>
<feature type="compositionally biased region" description="Basic residues" evidence="2">
    <location>
        <begin position="1"/>
        <end position="10"/>
    </location>
</feature>
<evidence type="ECO:0000259" key="3">
    <source>
        <dbReference type="PROSITE" id="PS50010"/>
    </source>
</evidence>
<proteinExistence type="predicted"/>
<evidence type="ECO:0000313" key="5">
    <source>
        <dbReference type="Proteomes" id="UP000007797"/>
    </source>
</evidence>
<reference evidence="5" key="1">
    <citation type="journal article" date="2011" name="Genome Res.">
        <title>Phylogeny-wide analysis of social amoeba genomes highlights ancient origins for complex intercellular communication.</title>
        <authorList>
            <person name="Heidel A.J."/>
            <person name="Lawal H.M."/>
            <person name="Felder M."/>
            <person name="Schilde C."/>
            <person name="Helps N.R."/>
            <person name="Tunggal B."/>
            <person name="Rivero F."/>
            <person name="John U."/>
            <person name="Schleicher M."/>
            <person name="Eichinger L."/>
            <person name="Platzer M."/>
            <person name="Noegel A.A."/>
            <person name="Schaap P."/>
            <person name="Gloeckner G."/>
        </authorList>
    </citation>
    <scope>NUCLEOTIDE SEQUENCE [LARGE SCALE GENOMIC DNA]</scope>
    <source>
        <strain evidence="5">SH3</strain>
    </source>
</reference>
<dbReference type="InterPro" id="IPR035899">
    <property type="entry name" value="DBL_dom_sf"/>
</dbReference>
<dbReference type="OrthoDB" id="660555at2759"/>
<dbReference type="OMA" id="YLIREGP"/>
<keyword evidence="1" id="KW-0175">Coiled coil</keyword>
<feature type="region of interest" description="Disordered" evidence="2">
    <location>
        <begin position="627"/>
        <end position="650"/>
    </location>
</feature>
<evidence type="ECO:0000313" key="4">
    <source>
        <dbReference type="EMBL" id="EGG20917.1"/>
    </source>
</evidence>
<dbReference type="InterPro" id="IPR051092">
    <property type="entry name" value="FYVE_RhoGEF_PH"/>
</dbReference>
<dbReference type="SMART" id="SM00325">
    <property type="entry name" value="RhoGEF"/>
    <property type="match status" value="1"/>
</dbReference>
<dbReference type="RefSeq" id="XP_004358767.1">
    <property type="nucleotide sequence ID" value="XM_004358710.1"/>
</dbReference>
<dbReference type="Gene3D" id="1.20.900.10">
    <property type="entry name" value="Dbl homology (DH) domain"/>
    <property type="match status" value="1"/>
</dbReference>
<dbReference type="GO" id="GO:0005085">
    <property type="term" value="F:guanyl-nucleotide exchange factor activity"/>
    <property type="evidence" value="ECO:0007669"/>
    <property type="project" value="InterPro"/>
</dbReference>
<dbReference type="CDD" id="cd00160">
    <property type="entry name" value="RhoGEF"/>
    <property type="match status" value="1"/>
</dbReference>
<dbReference type="Gene3D" id="2.30.29.30">
    <property type="entry name" value="Pleckstrin-homology domain (PH domain)/Phosphotyrosine-binding domain (PTB)"/>
    <property type="match status" value="1"/>
</dbReference>
<gene>
    <name evidence="4" type="primary">gxcII</name>
    <name evidence="4" type="ORF">DFA_00784</name>
</gene>
<dbReference type="InterPro" id="IPR001849">
    <property type="entry name" value="PH_domain"/>
</dbReference>
<sequence length="739" mass="83941">MAPQKKRNKKPNNNNNNNTSKNNLKTSITSSGDLSTSKDDETSSVTTTTTTTSISLQQDDNEGNDSFSFSDVPQQSTTPSSEGDTSDQQQQSSVSLDNESSHVPTITIVKKEEEEKETTQQTQQTQQCNNINLESIYQIVNNISNNVNSIKERVVTDEEPDWREMYMIIQREFKMEKKKTELMETKVEELEQEKRLLNERIRLLESRVDNDKKRLVKTFGTIRTGTVRLLNASKGNNDLSTILKDLQNIENMDSHDSTFANKIGENADALLTKLKSFQDVDSSIVLNGSSTPLNGSLGDEFLNQLQQQSQQSSQQLLSGQARDALTKSSSENILDIQKIIKVQSFVRRYLVQKRFKRLKTKRLAVNELFETEITYVQHLTNLIRIFVNPLKQKIQSGEIQMSVTEVERIFSTLNTIVMSNSIFLKQTEDIFKHFNRWSVIGSRMLEQLPLFECYIDYIVNYEYSHQALKRAMTIPSFSQFVKNAEHNVELGDLDIADLLIMPVQRIPRYIMLIQQVRKYTSHDHPDYVPLTKASDAFKKFADGVNERKAMRSRAIHLDDRISGLKEELSAKLGSKYLIREGPIRFKKNYEYAFLLNDMILICHPTIKKTKVRSNSVVTNQLAASASSNSSSSTASVQSTLSTSTAPPSPKEDLTEIISFKFLSKIMLDGRVKIVEDSSDNGKWTTIIPDLYSIELTASSVEERQLWVKDIMNIISIFSNNLLNNSPVNTSTTSLQTSTK</sequence>